<dbReference type="InterPro" id="IPR045861">
    <property type="entry name" value="CorA_cytoplasmic_dom"/>
</dbReference>
<dbReference type="GO" id="GO:0015095">
    <property type="term" value="F:magnesium ion transmembrane transporter activity"/>
    <property type="evidence" value="ECO:0007669"/>
    <property type="project" value="UniProtKB-UniRule"/>
</dbReference>
<dbReference type="OrthoDB" id="9803416at2"/>
<evidence type="ECO:0000256" key="6">
    <source>
        <dbReference type="ARBA" id="ARBA00022842"/>
    </source>
</evidence>
<evidence type="ECO:0000313" key="13">
    <source>
        <dbReference type="EMBL" id="AMY12068.1"/>
    </source>
</evidence>
<dbReference type="GO" id="GO:0000287">
    <property type="term" value="F:magnesium ion binding"/>
    <property type="evidence" value="ECO:0007669"/>
    <property type="project" value="TreeGrafter"/>
</dbReference>
<evidence type="ECO:0000256" key="7">
    <source>
        <dbReference type="ARBA" id="ARBA00022989"/>
    </source>
</evidence>
<sequence>MLINCVAYQNGTKLADISVEAISDYVVRPDCFVWVALFDPSDEELELMAEEFGLHELAVEDARKGHQRPKIEEYGSSMFTVLQTVDIDPANPDGDLIVGEVAVFVGRNYVLSVRRKTPQGFQNVRARAEAEPENLARGSGFVLYVIMDTVVDRYFPVLARLEDDLERLETEIFRGTPSAKNIEAFYDLKYRLMVLKHAVASLMEATAKLFGGRVPSVCLGAQEYFRDVYDHLQRINAGIDSQREMLQTGISVTLALVNIADSQVTKRLAAYGALITVPTLLAGIYGMNFDNMPELKSVWGYPLTLTTMLVIDVWLFFKFRKNNWL</sequence>
<organism evidence="13 14">
    <name type="scientific">Luteitalea pratensis</name>
    <dbReference type="NCBI Taxonomy" id="1855912"/>
    <lineage>
        <taxon>Bacteria</taxon>
        <taxon>Pseudomonadati</taxon>
        <taxon>Acidobacteriota</taxon>
        <taxon>Vicinamibacteria</taxon>
        <taxon>Vicinamibacterales</taxon>
        <taxon>Vicinamibacteraceae</taxon>
        <taxon>Luteitalea</taxon>
    </lineage>
</organism>
<dbReference type="Gene3D" id="3.30.460.20">
    <property type="entry name" value="CorA soluble domain-like"/>
    <property type="match status" value="1"/>
</dbReference>
<dbReference type="InterPro" id="IPR045863">
    <property type="entry name" value="CorA_TM1_TM2"/>
</dbReference>
<keyword evidence="6 12" id="KW-0460">Magnesium</keyword>
<dbReference type="KEGG" id="abac:LuPra_05340"/>
<feature type="transmembrane region" description="Helical" evidence="12">
    <location>
        <begin position="268"/>
        <end position="287"/>
    </location>
</feature>
<reference evidence="13 14" key="1">
    <citation type="journal article" date="2016" name="Genome Announc.">
        <title>First Complete Genome Sequence of a Subdivision 6 Acidobacterium Strain.</title>
        <authorList>
            <person name="Huang S."/>
            <person name="Vieira S."/>
            <person name="Bunk B."/>
            <person name="Riedel T."/>
            <person name="Sproer C."/>
            <person name="Overmann J."/>
        </authorList>
    </citation>
    <scope>NUCLEOTIDE SEQUENCE [LARGE SCALE GENOMIC DNA]</scope>
    <source>
        <strain evidence="14">DSM 100886 HEG_-6_39</strain>
    </source>
</reference>
<accession>A0A143PV43</accession>
<protein>
    <recommendedName>
        <fullName evidence="12">Magnesium transport protein CorA</fullName>
    </recommendedName>
</protein>
<evidence type="ECO:0000313" key="14">
    <source>
        <dbReference type="Proteomes" id="UP000076079"/>
    </source>
</evidence>
<dbReference type="PANTHER" id="PTHR46494:SF1">
    <property type="entry name" value="CORA FAMILY METAL ION TRANSPORTER (EUROFUNG)"/>
    <property type="match status" value="1"/>
</dbReference>
<dbReference type="PANTHER" id="PTHR46494">
    <property type="entry name" value="CORA FAMILY METAL ION TRANSPORTER (EUROFUNG)"/>
    <property type="match status" value="1"/>
</dbReference>
<dbReference type="SUPFAM" id="SSF144083">
    <property type="entry name" value="Magnesium transport protein CorA, transmembrane region"/>
    <property type="match status" value="1"/>
</dbReference>
<evidence type="ECO:0000256" key="4">
    <source>
        <dbReference type="ARBA" id="ARBA00022475"/>
    </source>
</evidence>
<evidence type="ECO:0000256" key="11">
    <source>
        <dbReference type="ARBA" id="ARBA00045497"/>
    </source>
</evidence>
<dbReference type="GO" id="GO:0050897">
    <property type="term" value="F:cobalt ion binding"/>
    <property type="evidence" value="ECO:0007669"/>
    <property type="project" value="TreeGrafter"/>
</dbReference>
<dbReference type="NCBIfam" id="TIGR00383">
    <property type="entry name" value="corA"/>
    <property type="match status" value="1"/>
</dbReference>
<name>A0A143PV43_LUTPR</name>
<feature type="transmembrane region" description="Helical" evidence="12">
    <location>
        <begin position="299"/>
        <end position="317"/>
    </location>
</feature>
<dbReference type="Proteomes" id="UP000076079">
    <property type="component" value="Chromosome"/>
</dbReference>
<keyword evidence="5 12" id="KW-0812">Transmembrane</keyword>
<keyword evidence="8 12" id="KW-0406">Ion transport</keyword>
<comment type="function">
    <text evidence="11">Mediates influx of magnesium ions. Alternates between open and closed states. Activated by low cytoplasmic Mg(2+) levels. Inactive when cytoplasmic Mg(2+) levels are high.</text>
</comment>
<dbReference type="RefSeq" id="WP_110173556.1">
    <property type="nucleotide sequence ID" value="NZ_CP015136.1"/>
</dbReference>
<dbReference type="InterPro" id="IPR002523">
    <property type="entry name" value="MgTranspt_CorA/ZnTranspt_ZntB"/>
</dbReference>
<proteinExistence type="inferred from homology"/>
<evidence type="ECO:0000256" key="10">
    <source>
        <dbReference type="ARBA" id="ARBA00034269"/>
    </source>
</evidence>
<comment type="similarity">
    <text evidence="2 12">Belongs to the CorA metal ion transporter (MIT) (TC 1.A.35) family.</text>
</comment>
<keyword evidence="14" id="KW-1185">Reference proteome</keyword>
<comment type="catalytic activity">
    <reaction evidence="10">
        <text>Mg(2+)(in) = Mg(2+)(out)</text>
        <dbReference type="Rhea" id="RHEA:29827"/>
        <dbReference type="ChEBI" id="CHEBI:18420"/>
    </reaction>
</comment>
<gene>
    <name evidence="13" type="primary">corA_2</name>
    <name evidence="12" type="synonym">corA</name>
    <name evidence="13" type="ORF">LuPra_05340</name>
</gene>
<dbReference type="Pfam" id="PF01544">
    <property type="entry name" value="CorA"/>
    <property type="match status" value="1"/>
</dbReference>
<dbReference type="GO" id="GO:0005886">
    <property type="term" value="C:plasma membrane"/>
    <property type="evidence" value="ECO:0007669"/>
    <property type="project" value="UniProtKB-SubCell"/>
</dbReference>
<dbReference type="InterPro" id="IPR004488">
    <property type="entry name" value="Mg/Co-transport_prot_CorA"/>
</dbReference>
<evidence type="ECO:0000256" key="3">
    <source>
        <dbReference type="ARBA" id="ARBA00022448"/>
    </source>
</evidence>
<reference evidence="14" key="2">
    <citation type="submission" date="2016-04" db="EMBL/GenBank/DDBJ databases">
        <title>First Complete Genome Sequence of a Subdivision 6 Acidobacterium.</title>
        <authorList>
            <person name="Huang S."/>
            <person name="Vieira S."/>
            <person name="Bunk B."/>
            <person name="Riedel T."/>
            <person name="Sproeer C."/>
            <person name="Overmann J."/>
        </authorList>
    </citation>
    <scope>NUCLEOTIDE SEQUENCE [LARGE SCALE GENOMIC DNA]</scope>
    <source>
        <strain evidence="14">DSM 100886 HEG_-6_39</strain>
    </source>
</reference>
<keyword evidence="4 12" id="KW-1003">Cell membrane</keyword>
<dbReference type="EMBL" id="CP015136">
    <property type="protein sequence ID" value="AMY12068.1"/>
    <property type="molecule type" value="Genomic_DNA"/>
</dbReference>
<keyword evidence="3 12" id="KW-0813">Transport</keyword>
<evidence type="ECO:0000256" key="5">
    <source>
        <dbReference type="ARBA" id="ARBA00022692"/>
    </source>
</evidence>
<evidence type="ECO:0000256" key="9">
    <source>
        <dbReference type="ARBA" id="ARBA00023136"/>
    </source>
</evidence>
<keyword evidence="7 12" id="KW-1133">Transmembrane helix</keyword>
<dbReference type="Gene3D" id="1.20.58.340">
    <property type="entry name" value="Magnesium transport protein CorA, transmembrane region"/>
    <property type="match status" value="2"/>
</dbReference>
<dbReference type="PATRIC" id="fig|1813736.3.peg.5618"/>
<dbReference type="CDD" id="cd12830">
    <property type="entry name" value="MtCorA-like"/>
    <property type="match status" value="1"/>
</dbReference>
<dbReference type="FunFam" id="1.20.58.340:FF:000004">
    <property type="entry name" value="Magnesium transport protein CorA"/>
    <property type="match status" value="1"/>
</dbReference>
<dbReference type="SUPFAM" id="SSF143865">
    <property type="entry name" value="CorA soluble domain-like"/>
    <property type="match status" value="1"/>
</dbReference>
<evidence type="ECO:0000256" key="8">
    <source>
        <dbReference type="ARBA" id="ARBA00023065"/>
    </source>
</evidence>
<evidence type="ECO:0000256" key="2">
    <source>
        <dbReference type="ARBA" id="ARBA00009765"/>
    </source>
</evidence>
<evidence type="ECO:0000256" key="12">
    <source>
        <dbReference type="RuleBase" id="RU362010"/>
    </source>
</evidence>
<keyword evidence="9 12" id="KW-0472">Membrane</keyword>
<evidence type="ECO:0000256" key="1">
    <source>
        <dbReference type="ARBA" id="ARBA00004651"/>
    </source>
</evidence>
<comment type="subcellular location">
    <subcellularLocation>
        <location evidence="1">Cell membrane</location>
        <topology evidence="1">Multi-pass membrane protein</topology>
    </subcellularLocation>
    <subcellularLocation>
        <location evidence="12">Membrane</location>
        <topology evidence="12">Multi-pass membrane protein</topology>
    </subcellularLocation>
</comment>
<dbReference type="AlphaFoldDB" id="A0A143PV43"/>
<dbReference type="GO" id="GO:0015087">
    <property type="term" value="F:cobalt ion transmembrane transporter activity"/>
    <property type="evidence" value="ECO:0007669"/>
    <property type="project" value="UniProtKB-UniRule"/>
</dbReference>